<proteinExistence type="inferred from homology"/>
<dbReference type="InterPro" id="IPR002716">
    <property type="entry name" value="PIN_dom"/>
</dbReference>
<dbReference type="EC" id="3.1.-.-" evidence="8"/>
<evidence type="ECO:0000259" key="9">
    <source>
        <dbReference type="Pfam" id="PF01850"/>
    </source>
</evidence>
<comment type="cofactor">
    <cofactor evidence="1 8">
        <name>Mg(2+)</name>
        <dbReference type="ChEBI" id="CHEBI:18420"/>
    </cofactor>
</comment>
<dbReference type="AlphaFoldDB" id="A0A935W410"/>
<accession>A0A935W410</accession>
<dbReference type="Gene3D" id="3.40.50.1010">
    <property type="entry name" value="5'-nuclease"/>
    <property type="match status" value="1"/>
</dbReference>
<comment type="similarity">
    <text evidence="7 8">Belongs to the PINc/VapC protein family.</text>
</comment>
<comment type="caution">
    <text evidence="10">The sequence shown here is derived from an EMBL/GenBank/DDBJ whole genome shotgun (WGS) entry which is preliminary data.</text>
</comment>
<dbReference type="EMBL" id="JADJOT010000006">
    <property type="protein sequence ID" value="MBK7953624.1"/>
    <property type="molecule type" value="Genomic_DNA"/>
</dbReference>
<keyword evidence="8" id="KW-0800">Toxin</keyword>
<keyword evidence="3 8" id="KW-0540">Nuclease</keyword>
<dbReference type="InterPro" id="IPR022907">
    <property type="entry name" value="VapC_family"/>
</dbReference>
<evidence type="ECO:0000256" key="6">
    <source>
        <dbReference type="ARBA" id="ARBA00022842"/>
    </source>
</evidence>
<dbReference type="PANTHER" id="PTHR33653">
    <property type="entry name" value="RIBONUCLEASE VAPC2"/>
    <property type="match status" value="1"/>
</dbReference>
<protein>
    <recommendedName>
        <fullName evidence="8">Ribonuclease VapC</fullName>
        <shortName evidence="8">RNase VapC</shortName>
        <ecNumber evidence="8">3.1.-.-</ecNumber>
    </recommendedName>
    <alternativeName>
        <fullName evidence="8">Toxin VapC</fullName>
    </alternativeName>
</protein>
<keyword evidence="6 8" id="KW-0460">Magnesium</keyword>
<dbReference type="GO" id="GO:0000287">
    <property type="term" value="F:magnesium ion binding"/>
    <property type="evidence" value="ECO:0007669"/>
    <property type="project" value="UniProtKB-UniRule"/>
</dbReference>
<dbReference type="Proteomes" id="UP000706151">
    <property type="component" value="Unassembled WGS sequence"/>
</dbReference>
<feature type="binding site" evidence="8">
    <location>
        <position position="102"/>
    </location>
    <ligand>
        <name>Mg(2+)</name>
        <dbReference type="ChEBI" id="CHEBI:18420"/>
    </ligand>
</feature>
<evidence type="ECO:0000256" key="1">
    <source>
        <dbReference type="ARBA" id="ARBA00001946"/>
    </source>
</evidence>
<comment type="function">
    <text evidence="8">Toxic component of a toxin-antitoxin (TA) system. An RNase.</text>
</comment>
<dbReference type="GO" id="GO:0004540">
    <property type="term" value="F:RNA nuclease activity"/>
    <property type="evidence" value="ECO:0007669"/>
    <property type="project" value="InterPro"/>
</dbReference>
<dbReference type="Pfam" id="PF01850">
    <property type="entry name" value="PIN"/>
    <property type="match status" value="1"/>
</dbReference>
<dbReference type="InterPro" id="IPR029060">
    <property type="entry name" value="PIN-like_dom_sf"/>
</dbReference>
<evidence type="ECO:0000256" key="5">
    <source>
        <dbReference type="ARBA" id="ARBA00022801"/>
    </source>
</evidence>
<keyword evidence="4 8" id="KW-0479">Metal-binding</keyword>
<evidence type="ECO:0000256" key="8">
    <source>
        <dbReference type="HAMAP-Rule" id="MF_00265"/>
    </source>
</evidence>
<dbReference type="PANTHER" id="PTHR33653:SF1">
    <property type="entry name" value="RIBONUCLEASE VAPC2"/>
    <property type="match status" value="1"/>
</dbReference>
<gene>
    <name evidence="8" type="primary">vapC</name>
    <name evidence="10" type="ORF">IPK02_06440</name>
</gene>
<evidence type="ECO:0000313" key="11">
    <source>
        <dbReference type="Proteomes" id="UP000706151"/>
    </source>
</evidence>
<reference evidence="10 11" key="1">
    <citation type="submission" date="2020-10" db="EMBL/GenBank/DDBJ databases">
        <title>Connecting structure to function with the recovery of over 1000 high-quality activated sludge metagenome-assembled genomes encoding full-length rRNA genes using long-read sequencing.</title>
        <authorList>
            <person name="Singleton C.M."/>
            <person name="Petriglieri F."/>
            <person name="Kristensen J.M."/>
            <person name="Kirkegaard R.H."/>
            <person name="Michaelsen T.Y."/>
            <person name="Andersen M.H."/>
            <person name="Karst S.M."/>
            <person name="Dueholm M.S."/>
            <person name="Nielsen P.H."/>
            <person name="Albertsen M."/>
        </authorList>
    </citation>
    <scope>NUCLEOTIDE SEQUENCE [LARGE SCALE GENOMIC DNA]</scope>
    <source>
        <strain evidence="10">Fred_18-Q3-R57-64_BAT3C.720</strain>
    </source>
</reference>
<organism evidence="10 11">
    <name type="scientific">Candidatus Accumulibacter affinis</name>
    <dbReference type="NCBI Taxonomy" id="2954384"/>
    <lineage>
        <taxon>Bacteria</taxon>
        <taxon>Pseudomonadati</taxon>
        <taxon>Pseudomonadota</taxon>
        <taxon>Betaproteobacteria</taxon>
        <taxon>Candidatus Accumulibacter</taxon>
    </lineage>
</organism>
<dbReference type="HAMAP" id="MF_00265">
    <property type="entry name" value="VapC_Nob1"/>
    <property type="match status" value="1"/>
</dbReference>
<dbReference type="SUPFAM" id="SSF88723">
    <property type="entry name" value="PIN domain-like"/>
    <property type="match status" value="1"/>
</dbReference>
<dbReference type="GO" id="GO:0016787">
    <property type="term" value="F:hydrolase activity"/>
    <property type="evidence" value="ECO:0007669"/>
    <property type="project" value="UniProtKB-KW"/>
</dbReference>
<evidence type="ECO:0000256" key="3">
    <source>
        <dbReference type="ARBA" id="ARBA00022722"/>
    </source>
</evidence>
<evidence type="ECO:0000256" key="7">
    <source>
        <dbReference type="ARBA" id="ARBA00038093"/>
    </source>
</evidence>
<dbReference type="CDD" id="cd18746">
    <property type="entry name" value="PIN_VapC4-5_FitB-like"/>
    <property type="match status" value="1"/>
</dbReference>
<keyword evidence="2 8" id="KW-1277">Toxin-antitoxin system</keyword>
<evidence type="ECO:0000256" key="2">
    <source>
        <dbReference type="ARBA" id="ARBA00022649"/>
    </source>
</evidence>
<dbReference type="GO" id="GO:0090729">
    <property type="term" value="F:toxin activity"/>
    <property type="evidence" value="ECO:0007669"/>
    <property type="project" value="UniProtKB-KW"/>
</dbReference>
<feature type="domain" description="PIN" evidence="9">
    <location>
        <begin position="4"/>
        <end position="122"/>
    </location>
</feature>
<evidence type="ECO:0000313" key="10">
    <source>
        <dbReference type="EMBL" id="MBK7953624.1"/>
    </source>
</evidence>
<dbReference type="InterPro" id="IPR050556">
    <property type="entry name" value="Type_II_TA_system_RNase"/>
</dbReference>
<sequence length="138" mass="15195">MGFLIDTNVLAELRKGERGDPGVQAWYAGISSSDIYVSVIVLGEIRRGAELLRRRDPIAAVRLDVWLTTLRTSVGNRLLPISQEVADCWGHLGIPDPLPVADGLLAATALVHDLVLVTRNTRDVERSGVEMLNPFIRR</sequence>
<name>A0A935W410_9PROT</name>
<evidence type="ECO:0000256" key="4">
    <source>
        <dbReference type="ARBA" id="ARBA00022723"/>
    </source>
</evidence>
<feature type="binding site" evidence="8">
    <location>
        <position position="6"/>
    </location>
    <ligand>
        <name>Mg(2+)</name>
        <dbReference type="ChEBI" id="CHEBI:18420"/>
    </ligand>
</feature>
<keyword evidence="5 8" id="KW-0378">Hydrolase</keyword>